<dbReference type="PANTHER" id="PTHR42034">
    <property type="entry name" value="CHROMOSOME 7, WHOLE GENOME SHOTGUN SEQUENCE-RELATED"/>
    <property type="match status" value="1"/>
</dbReference>
<comment type="caution">
    <text evidence="1">The sequence shown here is derived from an EMBL/GenBank/DDBJ whole genome shotgun (WGS) entry which is preliminary data.</text>
</comment>
<proteinExistence type="predicted"/>
<reference evidence="1 2" key="1">
    <citation type="submission" date="2018-06" db="EMBL/GenBank/DDBJ databases">
        <title>Fusarium incarnatum-equiseti species complex species 28.</title>
        <authorList>
            <person name="Gardiner D.M."/>
        </authorList>
    </citation>
    <scope>NUCLEOTIDE SEQUENCE [LARGE SCALE GENOMIC DNA]</scope>
    <source>
        <strain evidence="1 2">FIESC_28</strain>
    </source>
</reference>
<protein>
    <recommendedName>
        <fullName evidence="3">Condensation domain-containing protein</fullName>
    </recommendedName>
</protein>
<dbReference type="Gene3D" id="3.30.559.30">
    <property type="entry name" value="Nonribosomal peptide synthetase, condensation domain"/>
    <property type="match status" value="1"/>
</dbReference>
<evidence type="ECO:0000313" key="2">
    <source>
        <dbReference type="Proteomes" id="UP000253153"/>
    </source>
</evidence>
<name>A0A366QSI1_9HYPO</name>
<dbReference type="PANTHER" id="PTHR42034:SF1">
    <property type="entry name" value="CONDENSATION DOMAIN-CONTAINING PROTEIN"/>
    <property type="match status" value="1"/>
</dbReference>
<evidence type="ECO:0008006" key="3">
    <source>
        <dbReference type="Google" id="ProtNLM"/>
    </source>
</evidence>
<keyword evidence="2" id="KW-1185">Reference proteome</keyword>
<dbReference type="EMBL" id="QKXC01000301">
    <property type="protein sequence ID" value="RBR07861.1"/>
    <property type="molecule type" value="Genomic_DNA"/>
</dbReference>
<organism evidence="1 2">
    <name type="scientific">Fusarium coffeatum</name>
    <dbReference type="NCBI Taxonomy" id="231269"/>
    <lineage>
        <taxon>Eukaryota</taxon>
        <taxon>Fungi</taxon>
        <taxon>Dikarya</taxon>
        <taxon>Ascomycota</taxon>
        <taxon>Pezizomycotina</taxon>
        <taxon>Sordariomycetes</taxon>
        <taxon>Hypocreomycetidae</taxon>
        <taxon>Hypocreales</taxon>
        <taxon>Nectriaceae</taxon>
        <taxon>Fusarium</taxon>
        <taxon>Fusarium incarnatum-equiseti species complex</taxon>
    </lineage>
</organism>
<dbReference type="Proteomes" id="UP000253153">
    <property type="component" value="Unassembled WGS sequence"/>
</dbReference>
<dbReference type="Gene3D" id="3.30.559.10">
    <property type="entry name" value="Chloramphenicol acetyltransferase-like domain"/>
    <property type="match status" value="1"/>
</dbReference>
<evidence type="ECO:0000313" key="1">
    <source>
        <dbReference type="EMBL" id="RBR07861.1"/>
    </source>
</evidence>
<dbReference type="InterPro" id="IPR023213">
    <property type="entry name" value="CAT-like_dom_sf"/>
</dbReference>
<dbReference type="AlphaFoldDB" id="A0A366QSI1"/>
<dbReference type="OrthoDB" id="10327697at2759"/>
<gene>
    <name evidence="1" type="ORF">FIESC28_10479</name>
</gene>
<sequence length="463" mass="52512">MVRFAFGNAWKSLRYQHPTLGSWLCEYESQAIPTWKRRYDPFLTPEHVSEWVQETFQKFPAFDETPHSWFYGQTEYGPSAPGPHYIPTLILVKSTSKSELDYHTIFLRCPHDMIDSVGIFILLEQLFTKAEEIYKTGQEFNYPLPDDDSYLSRRLSPSLRVIANVPESLSLKHSLFADLQSYFNKHNESFVGALTLNAVYVGGDHIKRIAVTADKGVSGQVLKGISNQAGIRGSHLYTAALAVALGDNQIRFNERRVAHFFHRPMINLRSSFPPDRPASDHPVGLYSVLGTVLKLSLRVPGLRESLRSYLNDVIALATRVQQHETTTEKEVQQLKEKLLGIIPEAMVAPWNFQAQELSPDFNASQETESPVGPVSFYNVGCIESNFRTDKDFFDIPTVWGASQPIRAGIDIHLSIYKGEIELSAVYNTRFHDEAIVEAFLQGIHRHVFRGLRLGEGLDLRITR</sequence>
<dbReference type="GeneID" id="41999907"/>
<dbReference type="RefSeq" id="XP_031011322.1">
    <property type="nucleotide sequence ID" value="XM_031164611.1"/>
</dbReference>
<accession>A0A366QSI1</accession>